<accession>A0ABV1SP69</accession>
<proteinExistence type="predicted"/>
<dbReference type="RefSeq" id="WP_352145668.1">
    <property type="nucleotide sequence ID" value="NZ_JBEOZY010000002.1"/>
</dbReference>
<keyword evidence="2" id="KW-1185">Reference proteome</keyword>
<gene>
    <name evidence="1" type="ORF">ABT188_02740</name>
</gene>
<organism evidence="1 2">
    <name type="scientific">Streptomyces violaceorubidus</name>
    <dbReference type="NCBI Taxonomy" id="284042"/>
    <lineage>
        <taxon>Bacteria</taxon>
        <taxon>Bacillati</taxon>
        <taxon>Actinomycetota</taxon>
        <taxon>Actinomycetes</taxon>
        <taxon>Kitasatosporales</taxon>
        <taxon>Streptomycetaceae</taxon>
        <taxon>Streptomyces</taxon>
    </lineage>
</organism>
<dbReference type="Pfam" id="PF14350">
    <property type="entry name" value="Beta_protein"/>
    <property type="match status" value="1"/>
</dbReference>
<dbReference type="Proteomes" id="UP001496720">
    <property type="component" value="Unassembled WGS sequence"/>
</dbReference>
<dbReference type="EMBL" id="JBEOZY010000002">
    <property type="protein sequence ID" value="MER6163502.1"/>
    <property type="molecule type" value="Genomic_DNA"/>
</dbReference>
<comment type="caution">
    <text evidence="1">The sequence shown here is derived from an EMBL/GenBank/DDBJ whole genome shotgun (WGS) entry which is preliminary data.</text>
</comment>
<evidence type="ECO:0000313" key="2">
    <source>
        <dbReference type="Proteomes" id="UP001496720"/>
    </source>
</evidence>
<evidence type="ECO:0000313" key="1">
    <source>
        <dbReference type="EMBL" id="MER6163502.1"/>
    </source>
</evidence>
<dbReference type="InterPro" id="IPR025683">
    <property type="entry name" value="Protein_beta"/>
</dbReference>
<sequence length="355" mass="38667">MSEPLYVPVLPVRQHARMAYERLRPDIQASVAPLWNLPPSPGTTPAHLKKARWQKELRRVRGVHRRHPGWIDAPFAEAAQASALAEILAECSALNHLLRPVTGPERSEVQQTAALETARRCGCGCGVGVRVRMPGEWDGAVAEAVGALMGRVDREVPVDLLLDLGAVLPGRPDAGKEALRALDALVALAGDWRTVAVLGGAFPQVTDDMMPFGEPHEEPRADWDAWHEIRAARRDRLSRLRYGDYGVQPPAALATEPGNGGPPWGVLRYTTDRSFVLCKVLNGGPDRTAGIRTAARRIRDLPDFRTAVASAGDTWFRDCADGPMTDSEGTGTHTQWLWAGGVQHMTHVVRSLPGT</sequence>
<reference evidence="1 2" key="1">
    <citation type="submission" date="2024-06" db="EMBL/GenBank/DDBJ databases">
        <title>The Natural Products Discovery Center: Release of the First 8490 Sequenced Strains for Exploring Actinobacteria Biosynthetic Diversity.</title>
        <authorList>
            <person name="Kalkreuter E."/>
            <person name="Kautsar S.A."/>
            <person name="Yang D."/>
            <person name="Bader C.D."/>
            <person name="Teijaro C.N."/>
            <person name="Fluegel L."/>
            <person name="Davis C.M."/>
            <person name="Simpson J.R."/>
            <person name="Lauterbach L."/>
            <person name="Steele A.D."/>
            <person name="Gui C."/>
            <person name="Meng S."/>
            <person name="Li G."/>
            <person name="Viehrig K."/>
            <person name="Ye F."/>
            <person name="Su P."/>
            <person name="Kiefer A.F."/>
            <person name="Nichols A."/>
            <person name="Cepeda A.J."/>
            <person name="Yan W."/>
            <person name="Fan B."/>
            <person name="Jiang Y."/>
            <person name="Adhikari A."/>
            <person name="Zheng C.-J."/>
            <person name="Schuster L."/>
            <person name="Cowan T.M."/>
            <person name="Smanski M.J."/>
            <person name="Chevrette M.G."/>
            <person name="De Carvalho L.P.S."/>
            <person name="Shen B."/>
        </authorList>
    </citation>
    <scope>NUCLEOTIDE SEQUENCE [LARGE SCALE GENOMIC DNA]</scope>
    <source>
        <strain evidence="1 2">NPDC001615</strain>
    </source>
</reference>
<protein>
    <submittedName>
        <fullName evidence="1">Beta family protein</fullName>
    </submittedName>
</protein>
<name>A0ABV1SP69_9ACTN</name>